<feature type="region of interest" description="Disordered" evidence="3">
    <location>
        <begin position="119"/>
        <end position="154"/>
    </location>
</feature>
<comment type="caution">
    <text evidence="4">The sequence shown here is derived from an EMBL/GenBank/DDBJ whole genome shotgun (WGS) entry which is preliminary data.</text>
</comment>
<dbReference type="PANTHER" id="PTHR46674:SF1">
    <property type="entry name" value="INACTIVE PEPTIDYL-PROLYL CIS-TRANS ISOMERASE FKBP6"/>
    <property type="match status" value="1"/>
</dbReference>
<dbReference type="Gene3D" id="1.10.150.160">
    <property type="match status" value="1"/>
</dbReference>
<name>A0A426XFP4_ENSVE</name>
<evidence type="ECO:0000313" key="4">
    <source>
        <dbReference type="EMBL" id="RRT38309.1"/>
    </source>
</evidence>
<feature type="compositionally biased region" description="Basic and acidic residues" evidence="3">
    <location>
        <begin position="123"/>
        <end position="141"/>
    </location>
</feature>
<dbReference type="SUPFAM" id="SSF48452">
    <property type="entry name" value="TPR-like"/>
    <property type="match status" value="1"/>
</dbReference>
<dbReference type="EMBL" id="AMZH03021328">
    <property type="protein sequence ID" value="RRT38309.1"/>
    <property type="molecule type" value="Genomic_DNA"/>
</dbReference>
<organism evidence="4 5">
    <name type="scientific">Ensete ventricosum</name>
    <name type="common">Abyssinian banana</name>
    <name type="synonym">Musa ensete</name>
    <dbReference type="NCBI Taxonomy" id="4639"/>
    <lineage>
        <taxon>Eukaryota</taxon>
        <taxon>Viridiplantae</taxon>
        <taxon>Streptophyta</taxon>
        <taxon>Embryophyta</taxon>
        <taxon>Tracheophyta</taxon>
        <taxon>Spermatophyta</taxon>
        <taxon>Magnoliopsida</taxon>
        <taxon>Liliopsida</taxon>
        <taxon>Zingiberales</taxon>
        <taxon>Musaceae</taxon>
        <taxon>Ensete</taxon>
    </lineage>
</organism>
<evidence type="ECO:0000256" key="2">
    <source>
        <dbReference type="ARBA" id="ARBA00022803"/>
    </source>
</evidence>
<gene>
    <name evidence="4" type="ORF">B296_00035605</name>
</gene>
<proteinExistence type="predicted"/>
<evidence type="ECO:0000256" key="3">
    <source>
        <dbReference type="SAM" id="MobiDB-lite"/>
    </source>
</evidence>
<keyword evidence="2" id="KW-0802">TPR repeat</keyword>
<reference evidence="4 5" key="1">
    <citation type="journal article" date="2014" name="Agronomy (Basel)">
        <title>A Draft Genome Sequence for Ensete ventricosum, the Drought-Tolerant Tree Against Hunger.</title>
        <authorList>
            <person name="Harrison J."/>
            <person name="Moore K.A."/>
            <person name="Paszkiewicz K."/>
            <person name="Jones T."/>
            <person name="Grant M."/>
            <person name="Ambacheew D."/>
            <person name="Muzemil S."/>
            <person name="Studholme D.J."/>
        </authorList>
    </citation>
    <scope>NUCLEOTIDE SEQUENCE [LARGE SCALE GENOMIC DNA]</scope>
</reference>
<evidence type="ECO:0008006" key="6">
    <source>
        <dbReference type="Google" id="ProtNLM"/>
    </source>
</evidence>
<accession>A0A426XFP4</accession>
<dbReference type="PANTHER" id="PTHR46674">
    <property type="entry name" value="INACTIVE PEPTIDYL-PROLYL CIS-TRANS ISOMERASE FKBP6"/>
    <property type="match status" value="1"/>
</dbReference>
<dbReference type="InterPro" id="IPR011990">
    <property type="entry name" value="TPR-like_helical_dom_sf"/>
</dbReference>
<sequence>MNKTRKTRTYMSITLSILFIFLSVTARNNSVRIISKVDRYADMDWTGLSFQEIMDDAENTKNTGNRLFKEGKFELAKAKYEKMISIDKSSESDATAALLKLKQKEQVFDWGYMFGGDDEDDKIPDNAEHEIEDSRSEKDISKTNLDGGVTDSEHEPERIGFLGRLWPSGTRILAALGLNRCSIL</sequence>
<dbReference type="AlphaFoldDB" id="A0A426XFP4"/>
<evidence type="ECO:0000313" key="5">
    <source>
        <dbReference type="Proteomes" id="UP000287651"/>
    </source>
</evidence>
<protein>
    <recommendedName>
        <fullName evidence="6">Tetratricopeptide repeat protein</fullName>
    </recommendedName>
</protein>
<evidence type="ECO:0000256" key="1">
    <source>
        <dbReference type="ARBA" id="ARBA00022737"/>
    </source>
</evidence>
<dbReference type="Proteomes" id="UP000287651">
    <property type="component" value="Unassembled WGS sequence"/>
</dbReference>
<dbReference type="InterPro" id="IPR042282">
    <property type="entry name" value="FKBP6/shu"/>
</dbReference>
<keyword evidence="1" id="KW-0677">Repeat</keyword>